<dbReference type="InterPro" id="IPR003593">
    <property type="entry name" value="AAA+_ATPase"/>
</dbReference>
<keyword evidence="1" id="KW-0813">Transport</keyword>
<dbReference type="CDD" id="cd03230">
    <property type="entry name" value="ABC_DR_subfamily_A"/>
    <property type="match status" value="1"/>
</dbReference>
<accession>A0ABR8PUS3</accession>
<sequence length="278" mass="31952">MSKLVEITNMTKSFGKKVILKDVDIEINERDSIALVGHNGCGKSTLLKIICGLTSVSRGNIKYYKNVKFNYVPERFPKISITPQQYILRTALIEGLAKDEINKKSYELFREFFMENIISTPIKYLSKGSIQKVNVIQALITKPDILLLDEPLSGQDVDSQKVFIELVHKLINDGVAIVMSCHEEILINALSNVVYEVKEKNIQRRSALEKVNRNYDVLVFKENASLNEKYKNINESIRKVDNNGNEIKLFVSEDNSNTVLKEMINYGYKLRRMYNENF</sequence>
<dbReference type="RefSeq" id="WP_143317120.1">
    <property type="nucleotide sequence ID" value="NZ_JACSRA010000017.1"/>
</dbReference>
<gene>
    <name evidence="5" type="ORF">H9661_11210</name>
</gene>
<keyword evidence="2" id="KW-0547">Nucleotide-binding</keyword>
<dbReference type="InterPro" id="IPR003439">
    <property type="entry name" value="ABC_transporter-like_ATP-bd"/>
</dbReference>
<dbReference type="InterPro" id="IPR027417">
    <property type="entry name" value="P-loop_NTPase"/>
</dbReference>
<dbReference type="PANTHER" id="PTHR42939">
    <property type="entry name" value="ABC TRANSPORTER ATP-BINDING PROTEIN ALBC-RELATED"/>
    <property type="match status" value="1"/>
</dbReference>
<comment type="caution">
    <text evidence="5">The sequence shown here is derived from an EMBL/GenBank/DDBJ whole genome shotgun (WGS) entry which is preliminary data.</text>
</comment>
<dbReference type="PANTHER" id="PTHR42939:SF1">
    <property type="entry name" value="ABC TRANSPORTER ATP-BINDING PROTEIN ALBC-RELATED"/>
    <property type="match status" value="1"/>
</dbReference>
<dbReference type="GO" id="GO:0005524">
    <property type="term" value="F:ATP binding"/>
    <property type="evidence" value="ECO:0007669"/>
    <property type="project" value="UniProtKB-KW"/>
</dbReference>
<keyword evidence="3 5" id="KW-0067">ATP-binding</keyword>
<proteinExistence type="predicted"/>
<dbReference type="InterPro" id="IPR051782">
    <property type="entry name" value="ABC_Transporter_VariousFunc"/>
</dbReference>
<dbReference type="SUPFAM" id="SSF52540">
    <property type="entry name" value="P-loop containing nucleoside triphosphate hydrolases"/>
    <property type="match status" value="1"/>
</dbReference>
<evidence type="ECO:0000259" key="4">
    <source>
        <dbReference type="PROSITE" id="PS50893"/>
    </source>
</evidence>
<dbReference type="SMART" id="SM00382">
    <property type="entry name" value="AAA"/>
    <property type="match status" value="1"/>
</dbReference>
<protein>
    <submittedName>
        <fullName evidence="5">ABC transporter ATP-binding protein</fullName>
    </submittedName>
</protein>
<dbReference type="PROSITE" id="PS50893">
    <property type="entry name" value="ABC_TRANSPORTER_2"/>
    <property type="match status" value="1"/>
</dbReference>
<evidence type="ECO:0000313" key="6">
    <source>
        <dbReference type="Proteomes" id="UP000627781"/>
    </source>
</evidence>
<reference evidence="5 6" key="1">
    <citation type="submission" date="2020-08" db="EMBL/GenBank/DDBJ databases">
        <title>A Genomic Blueprint of the Chicken Gut Microbiome.</title>
        <authorList>
            <person name="Gilroy R."/>
            <person name="Ravi A."/>
            <person name="Getino M."/>
            <person name="Pursley I."/>
            <person name="Horton D.L."/>
            <person name="Alikhan N.-F."/>
            <person name="Baker D."/>
            <person name="Gharbi K."/>
            <person name="Hall N."/>
            <person name="Watson M."/>
            <person name="Adriaenssens E.M."/>
            <person name="Foster-Nyarko E."/>
            <person name="Jarju S."/>
            <person name="Secka A."/>
            <person name="Antonio M."/>
            <person name="Oren A."/>
            <person name="Chaudhuri R."/>
            <person name="La Ragione R.M."/>
            <person name="Hildebrand F."/>
            <person name="Pallen M.J."/>
        </authorList>
    </citation>
    <scope>NUCLEOTIDE SEQUENCE [LARGE SCALE GENOMIC DNA]</scope>
    <source>
        <strain evidence="5 6">Sa3CVN1</strain>
    </source>
</reference>
<evidence type="ECO:0000256" key="3">
    <source>
        <dbReference type="ARBA" id="ARBA00022840"/>
    </source>
</evidence>
<organism evidence="5 6">
    <name type="scientific">Clostridium cibarium</name>
    <dbReference type="NCBI Taxonomy" id="2762247"/>
    <lineage>
        <taxon>Bacteria</taxon>
        <taxon>Bacillati</taxon>
        <taxon>Bacillota</taxon>
        <taxon>Clostridia</taxon>
        <taxon>Eubacteriales</taxon>
        <taxon>Clostridiaceae</taxon>
        <taxon>Clostridium</taxon>
    </lineage>
</organism>
<dbReference type="Proteomes" id="UP000627781">
    <property type="component" value="Unassembled WGS sequence"/>
</dbReference>
<evidence type="ECO:0000256" key="1">
    <source>
        <dbReference type="ARBA" id="ARBA00022448"/>
    </source>
</evidence>
<dbReference type="EMBL" id="JACSRA010000017">
    <property type="protein sequence ID" value="MBD7911928.1"/>
    <property type="molecule type" value="Genomic_DNA"/>
</dbReference>
<name>A0ABR8PUS3_9CLOT</name>
<feature type="domain" description="ABC transporter" evidence="4">
    <location>
        <begin position="5"/>
        <end position="224"/>
    </location>
</feature>
<keyword evidence="6" id="KW-1185">Reference proteome</keyword>
<evidence type="ECO:0000313" key="5">
    <source>
        <dbReference type="EMBL" id="MBD7911928.1"/>
    </source>
</evidence>
<evidence type="ECO:0000256" key="2">
    <source>
        <dbReference type="ARBA" id="ARBA00022741"/>
    </source>
</evidence>
<dbReference type="Gene3D" id="3.40.50.300">
    <property type="entry name" value="P-loop containing nucleotide triphosphate hydrolases"/>
    <property type="match status" value="1"/>
</dbReference>
<dbReference type="Pfam" id="PF00005">
    <property type="entry name" value="ABC_tran"/>
    <property type="match status" value="1"/>
</dbReference>